<evidence type="ECO:0000259" key="6">
    <source>
        <dbReference type="Pfam" id="PF09864"/>
    </source>
</evidence>
<organism evidence="7 8">
    <name type="scientific">Trinickia violacea</name>
    <dbReference type="NCBI Taxonomy" id="2571746"/>
    <lineage>
        <taxon>Bacteria</taxon>
        <taxon>Pseudomonadati</taxon>
        <taxon>Pseudomonadota</taxon>
        <taxon>Betaproteobacteria</taxon>
        <taxon>Burkholderiales</taxon>
        <taxon>Burkholderiaceae</taxon>
        <taxon>Trinickia</taxon>
    </lineage>
</organism>
<name>A0A4P8IJ01_9BURK</name>
<feature type="domain" description="C-type lysozyme inhibitor" evidence="6">
    <location>
        <begin position="46"/>
        <end position="113"/>
    </location>
</feature>
<feature type="signal peptide" evidence="5">
    <location>
        <begin position="1"/>
        <end position="28"/>
    </location>
</feature>
<keyword evidence="2" id="KW-0472">Membrane</keyword>
<dbReference type="EMBL" id="CP040077">
    <property type="protein sequence ID" value="QCP48718.1"/>
    <property type="molecule type" value="Genomic_DNA"/>
</dbReference>
<keyword evidence="3" id="KW-0564">Palmitate</keyword>
<evidence type="ECO:0000256" key="2">
    <source>
        <dbReference type="ARBA" id="ARBA00023136"/>
    </source>
</evidence>
<keyword evidence="1 5" id="KW-0732">Signal</keyword>
<keyword evidence="8" id="KW-1185">Reference proteome</keyword>
<dbReference type="Proteomes" id="UP000298656">
    <property type="component" value="Chromosome 1"/>
</dbReference>
<dbReference type="Pfam" id="PF09864">
    <property type="entry name" value="MliC"/>
    <property type="match status" value="1"/>
</dbReference>
<feature type="chain" id="PRO_5020870819" evidence="5">
    <location>
        <begin position="29"/>
        <end position="126"/>
    </location>
</feature>
<evidence type="ECO:0000313" key="8">
    <source>
        <dbReference type="Proteomes" id="UP000298656"/>
    </source>
</evidence>
<dbReference type="RefSeq" id="WP_137331552.1">
    <property type="nucleotide sequence ID" value="NZ_CP040077.1"/>
</dbReference>
<evidence type="ECO:0000256" key="1">
    <source>
        <dbReference type="ARBA" id="ARBA00022729"/>
    </source>
</evidence>
<evidence type="ECO:0000313" key="7">
    <source>
        <dbReference type="EMBL" id="QCP48718.1"/>
    </source>
</evidence>
<sequence length="126" mass="12990">MKPSTIARGVAAALVACAAAGASSAALAASLTFPEIPAVKPKTSTYTCSGGKTLKVSYWNTANGQSFALVPVKGRTLLFVNTFAASGAKYQAENYTWWTKGPQANLYDEMAGGNAPPILAGCVTLR</sequence>
<dbReference type="KEGG" id="tvl:FAZ95_05645"/>
<evidence type="ECO:0000256" key="4">
    <source>
        <dbReference type="ARBA" id="ARBA00023288"/>
    </source>
</evidence>
<keyword evidence="4" id="KW-0449">Lipoprotein</keyword>
<protein>
    <submittedName>
        <fullName evidence="7">Transcriptional regulator</fullName>
    </submittedName>
</protein>
<evidence type="ECO:0000256" key="3">
    <source>
        <dbReference type="ARBA" id="ARBA00023139"/>
    </source>
</evidence>
<dbReference type="SUPFAM" id="SSF141488">
    <property type="entry name" value="YdhA-like"/>
    <property type="match status" value="1"/>
</dbReference>
<dbReference type="OrthoDB" id="8550040at2"/>
<dbReference type="InterPro" id="IPR018660">
    <property type="entry name" value="MliC"/>
</dbReference>
<reference evidence="7 8" key="1">
    <citation type="submission" date="2019-05" db="EMBL/GenBank/DDBJ databases">
        <title>Burkholderia sp. DHOD12, isolated from subtropical forest soil.</title>
        <authorList>
            <person name="Gao Z.-H."/>
            <person name="Qiu L.-H."/>
        </authorList>
    </citation>
    <scope>NUCLEOTIDE SEQUENCE [LARGE SCALE GENOMIC DNA]</scope>
    <source>
        <strain evidence="7 8">DHOD12</strain>
    </source>
</reference>
<gene>
    <name evidence="7" type="ORF">FAZ95_05645</name>
</gene>
<evidence type="ECO:0000256" key="5">
    <source>
        <dbReference type="SAM" id="SignalP"/>
    </source>
</evidence>
<dbReference type="AlphaFoldDB" id="A0A4P8IJ01"/>
<accession>A0A4P8IJ01</accession>
<dbReference type="InterPro" id="IPR036328">
    <property type="entry name" value="MliC_sf"/>
</dbReference>
<dbReference type="Gene3D" id="2.40.128.200">
    <property type="match status" value="1"/>
</dbReference>
<proteinExistence type="predicted"/>